<evidence type="ECO:0000313" key="2">
    <source>
        <dbReference type="Proteomes" id="UP000383971"/>
    </source>
</evidence>
<dbReference type="Proteomes" id="UP000383971">
    <property type="component" value="Unassembled WGS sequence"/>
</dbReference>
<reference evidence="1 2" key="1">
    <citation type="submission" date="2019-08" db="EMBL/GenBank/DDBJ databases">
        <authorList>
            <person name="Peeters C."/>
        </authorList>
    </citation>
    <scope>NUCLEOTIDE SEQUENCE [LARGE SCALE GENOMIC DNA]</scope>
    <source>
        <strain evidence="1 2">LMG 31111</strain>
    </source>
</reference>
<name>A0A5E4T7X6_9BURK</name>
<evidence type="ECO:0000313" key="1">
    <source>
        <dbReference type="EMBL" id="VVD84005.1"/>
    </source>
</evidence>
<accession>A0A5E4T7X6</accession>
<sequence>MRVYRICEAGSTSLCRIETLTYLTEPIKKLYSSEPDIGLAAVAAKKMGVHGGLSTADKAREFRFISYSNLPFRNYLRATCRFDTVQDVRDAGFDEVL</sequence>
<dbReference type="AlphaFoldDB" id="A0A5E4T7X6"/>
<dbReference type="EMBL" id="CABPSE010000003">
    <property type="protein sequence ID" value="VVD84005.1"/>
    <property type="molecule type" value="Genomic_DNA"/>
</dbReference>
<protein>
    <submittedName>
        <fullName evidence="1">Uncharacterized protein</fullName>
    </submittedName>
</protein>
<proteinExistence type="predicted"/>
<gene>
    <name evidence="1" type="ORF">PCO31111_01268</name>
</gene>
<keyword evidence="2" id="KW-1185">Reference proteome</keyword>
<organism evidence="1 2">
    <name type="scientific">Pandoraea communis</name>
    <dbReference type="NCBI Taxonomy" id="2508297"/>
    <lineage>
        <taxon>Bacteria</taxon>
        <taxon>Pseudomonadati</taxon>
        <taxon>Pseudomonadota</taxon>
        <taxon>Betaproteobacteria</taxon>
        <taxon>Burkholderiales</taxon>
        <taxon>Burkholderiaceae</taxon>
        <taxon>Pandoraea</taxon>
    </lineage>
</organism>